<proteinExistence type="predicted"/>
<evidence type="ECO:0000313" key="4">
    <source>
        <dbReference type="EMBL" id="MDC3420484.1"/>
    </source>
</evidence>
<comment type="subcellular location">
    <subcellularLocation>
        <location evidence="1">Membrane</location>
    </subcellularLocation>
</comment>
<evidence type="ECO:0000256" key="2">
    <source>
        <dbReference type="ARBA" id="ARBA00023136"/>
    </source>
</evidence>
<dbReference type="InterPro" id="IPR050491">
    <property type="entry name" value="AmpC-like"/>
</dbReference>
<dbReference type="Gene3D" id="3.40.710.10">
    <property type="entry name" value="DD-peptidase/beta-lactamase superfamily"/>
    <property type="match status" value="1"/>
</dbReference>
<feature type="domain" description="Beta-lactamase-related" evidence="3">
    <location>
        <begin position="22"/>
        <end position="315"/>
    </location>
</feature>
<dbReference type="RefSeq" id="WP_259869129.1">
    <property type="nucleotide sequence ID" value="NZ_JAMQJZ010000005.1"/>
</dbReference>
<comment type="caution">
    <text evidence="4">The sequence shown here is derived from an EMBL/GenBank/DDBJ whole genome shotgun (WGS) entry which is preliminary data.</text>
</comment>
<dbReference type="InterPro" id="IPR001466">
    <property type="entry name" value="Beta-lactam-related"/>
</dbReference>
<gene>
    <name evidence="4" type="ORF">NC661_08910</name>
</gene>
<organism evidence="4 5">
    <name type="scientific">Aquibacillus koreensis</name>
    <dbReference type="NCBI Taxonomy" id="279446"/>
    <lineage>
        <taxon>Bacteria</taxon>
        <taxon>Bacillati</taxon>
        <taxon>Bacillota</taxon>
        <taxon>Bacilli</taxon>
        <taxon>Bacillales</taxon>
        <taxon>Bacillaceae</taxon>
        <taxon>Aquibacillus</taxon>
    </lineage>
</organism>
<dbReference type="AlphaFoldDB" id="A0A9X3WNH4"/>
<dbReference type="PANTHER" id="PTHR46825">
    <property type="entry name" value="D-ALANYL-D-ALANINE-CARBOXYPEPTIDASE/ENDOPEPTIDASE AMPH"/>
    <property type="match status" value="1"/>
</dbReference>
<evidence type="ECO:0000256" key="1">
    <source>
        <dbReference type="ARBA" id="ARBA00004370"/>
    </source>
</evidence>
<keyword evidence="2" id="KW-0472">Membrane</keyword>
<protein>
    <submittedName>
        <fullName evidence="4">Beta-lactamase family protein</fullName>
    </submittedName>
</protein>
<name>A0A9X3WNH4_9BACI</name>
<sequence length="428" mass="48628">MKEKIEALLKANYDLNYFIGNVLVAKGDQVIVNQNYGMVDYENNIPHTPTSKFLVGSISKQFVATAIMKLQEEGQLHVTDKISDYIAHYPHASQITIHQLLSHSAGIPNYTETLEYIQNKDKVHSPEDIIDLFREKELLFEPGSSCSYSNSGYVLLARIIEKVTGLPYATYLEQTIFQPLHMDNTGVLMDGTNIDSPMVGYSGTMNGYKAGPSWNLSLLYGAGGIYSTVEDLYKWDRALYTDKVLSLKSRSELLKQHIGNFGYGWFVNEDGVNHDGRLTGFNSLISRYMKEDLVIIILSNRVYYGQRLPMINQDILSLLNGKEITLPSKVEQREAHHLNKDTYIGQYIEPNVKLPFSIKYEEQRYFFYDESNPDYKSELKPVKQTDHEDTFAVGMSPGMVTFKKNQQAEVTHATLTEDGFVISLEKSN</sequence>
<evidence type="ECO:0000259" key="3">
    <source>
        <dbReference type="Pfam" id="PF00144"/>
    </source>
</evidence>
<keyword evidence="5" id="KW-1185">Reference proteome</keyword>
<dbReference type="SUPFAM" id="SSF56601">
    <property type="entry name" value="beta-lactamase/transpeptidase-like"/>
    <property type="match status" value="1"/>
</dbReference>
<accession>A0A9X3WNH4</accession>
<evidence type="ECO:0000313" key="5">
    <source>
        <dbReference type="Proteomes" id="UP001145072"/>
    </source>
</evidence>
<dbReference type="GO" id="GO:0016020">
    <property type="term" value="C:membrane"/>
    <property type="evidence" value="ECO:0007669"/>
    <property type="project" value="UniProtKB-SubCell"/>
</dbReference>
<dbReference type="Pfam" id="PF00144">
    <property type="entry name" value="Beta-lactamase"/>
    <property type="match status" value="1"/>
</dbReference>
<reference evidence="4" key="1">
    <citation type="submission" date="2022-06" db="EMBL/GenBank/DDBJ databases">
        <title>Aquibacillus sp. a new bacterium isolated from soil saline samples.</title>
        <authorList>
            <person name="Galisteo C."/>
            <person name="De La Haba R."/>
            <person name="Sanchez-Porro C."/>
            <person name="Ventosa A."/>
        </authorList>
    </citation>
    <scope>NUCLEOTIDE SEQUENCE</scope>
    <source>
        <strain evidence="4">JCM 12387</strain>
    </source>
</reference>
<dbReference type="InterPro" id="IPR012338">
    <property type="entry name" value="Beta-lactam/transpept-like"/>
</dbReference>
<dbReference type="EMBL" id="JAMQJZ010000005">
    <property type="protein sequence ID" value="MDC3420484.1"/>
    <property type="molecule type" value="Genomic_DNA"/>
</dbReference>
<dbReference type="Proteomes" id="UP001145072">
    <property type="component" value="Unassembled WGS sequence"/>
</dbReference>
<dbReference type="PANTHER" id="PTHR46825:SF11">
    <property type="entry name" value="PENICILLIN-BINDING PROTEIN 4"/>
    <property type="match status" value="1"/>
</dbReference>